<reference evidence="1" key="1">
    <citation type="submission" date="2011-04" db="EMBL/GenBank/DDBJ databases">
        <title>Evolution of plant cell wall degrading machinery underlies the functional diversity of forest fungi.</title>
        <authorList>
            <consortium name="US DOE Joint Genome Institute (JGI-PGF)"/>
            <person name="Eastwood D.C."/>
            <person name="Floudas D."/>
            <person name="Binder M."/>
            <person name="Majcherczyk A."/>
            <person name="Schneider P."/>
            <person name="Aerts A."/>
            <person name="Asiegbu F.O."/>
            <person name="Baker S.E."/>
            <person name="Barry K."/>
            <person name="Bendiksby M."/>
            <person name="Blumentritt M."/>
            <person name="Coutinho P.M."/>
            <person name="Cullen D."/>
            <person name="Cullen D."/>
            <person name="Gathman A."/>
            <person name="Goodell B."/>
            <person name="Henrissat B."/>
            <person name="Ihrmark K."/>
            <person name="Kauserud H."/>
            <person name="Kohler A."/>
            <person name="LaButti K."/>
            <person name="Lapidus A."/>
            <person name="Lavin J.L."/>
            <person name="Lee Y.-H."/>
            <person name="Lindquist E."/>
            <person name="Lilly W."/>
            <person name="Lucas S."/>
            <person name="Morin E."/>
            <person name="Murat C."/>
            <person name="Oguiza J.A."/>
            <person name="Park J."/>
            <person name="Pisabarro A.G."/>
            <person name="Riley R."/>
            <person name="Rosling A."/>
            <person name="Salamov A."/>
            <person name="Schmidt O."/>
            <person name="Schmutz J."/>
            <person name="Skrede I."/>
            <person name="Stenlid J."/>
            <person name="Wiebenga A."/>
            <person name="Xie X."/>
            <person name="Kues U."/>
            <person name="Hibbett D.S."/>
            <person name="Hoffmeister D."/>
            <person name="Hogberg N."/>
            <person name="Martin F."/>
            <person name="Grigoriev I.V."/>
            <person name="Watkinson S.C."/>
        </authorList>
    </citation>
    <scope>NUCLEOTIDE SEQUENCE</scope>
    <source>
        <strain evidence="1">S7.9</strain>
    </source>
</reference>
<dbReference type="Proteomes" id="UP000008064">
    <property type="component" value="Unassembled WGS sequence"/>
</dbReference>
<dbReference type="Gene3D" id="3.30.420.40">
    <property type="match status" value="3"/>
</dbReference>
<sequence>MLTRKPYLGLSRKLVLAFDVGTTYSGVSYCILDPGEVPKIQGVARYPAQEHVGGDSKIPSILWYDQQGVVRAVGAEALQEHILEQAEDSNWVKLEWFVSHHPHLSLNSHFKDDDIPVLPGNMSGTKVLGDFMKYLYECARNYIQDTHANGSNLLKSVENNIEFVLSHPNGWEGPQQSQIRRAAVAAGLIPSTQDGQSRIHLVTEGEASLHFCVANVFASESMSKPLGVIIVDAGGGTIDLSAYSMSLSPQSFEEIAPTECRLQGSVFVTLRAHTFLRNKLRESRFGDPAIVGQMKEIFDKTTKLRFRNAEDPSYIKFGTLRDKDPQYEIRSGQLKMQGADVASLFEPAIESIKEAIEQQRQKASMPISWVFLVGGFAASDWLFSSLQKHLQPLGIHFCRPDSHVNKAVADGAVSYYIDHLVSSRVARYTYGTECGVAFDPTDPEHQIRRQTGTRVSESQEFRQQFFREVTSISECGQVEGEIQCYRGPLSKPAWVDEQPVASFLKPTRLGGGRIHYRIKFDVVLLFGLTELKAQVSWMEEVISQGHPPCASSCFRFPAQDHVGGDCKIPSIIYYDNEGVPVAIGGEALQESVIERAEDEDWKKLEWWKLHLRPRNMTSSHVSDHDIPPLPPNKTAVQVLADFMRYLFQCAENYIKETHANGPDMWESIKTNIDFVLSHPNGWEGAQQSQIRRAAVLAGLVPDTPDGQDKIQLVTEGEASLHFCIGSNLAADAMKDNQGVIIVDAGGGTIDVSAYYMTMSPVSFEEIAPAECRLQGSVFVSRRARGYLQGTATQSPQDINQMTGEFDKTTKLRFNNPSEPSYIRFGTVRDKDLAFNIRSGQLKLPGADVATLFEPSVTAIINAIEQQRRSATKPIDAIFLVGGFAASDWLFSRLQAHIQPLNLMFCRPDSHTNKAVADGAVSFYLDHRVSARIARFTYGTRCSIEFDKHNSQHMLRSNMAIPRPSGRMVIPHAFSSILTKGTRVSESKEFRKAFITESTEVTSCNNIATEIVCYRGEALSPRWTDTEPAMFSTLCTVRADTSKVSKNLSPQKGFAGLQFYRQEFSIILMFGLTELKAQISWVADGEEQR</sequence>
<dbReference type="PANTHER" id="PTHR14187">
    <property type="entry name" value="ALPHA KINASE/ELONGATION FACTOR 2 KINASE"/>
    <property type="match status" value="1"/>
</dbReference>
<dbReference type="HOGENOM" id="CLU_284998_0_0_1"/>
<dbReference type="OrthoDB" id="2963168at2759"/>
<organism>
    <name type="scientific">Serpula lacrymans var. lacrymans (strain S7.9)</name>
    <name type="common">Dry rot fungus</name>
    <dbReference type="NCBI Taxonomy" id="578457"/>
    <lineage>
        <taxon>Eukaryota</taxon>
        <taxon>Fungi</taxon>
        <taxon>Dikarya</taxon>
        <taxon>Basidiomycota</taxon>
        <taxon>Agaricomycotina</taxon>
        <taxon>Agaricomycetes</taxon>
        <taxon>Agaricomycetidae</taxon>
        <taxon>Boletales</taxon>
        <taxon>Coniophorineae</taxon>
        <taxon>Serpulaceae</taxon>
        <taxon>Serpula</taxon>
    </lineage>
</organism>
<dbReference type="GeneID" id="18816394"/>
<evidence type="ECO:0000313" key="1">
    <source>
        <dbReference type="EMBL" id="EGO26442.1"/>
    </source>
</evidence>
<dbReference type="RefSeq" id="XP_007316615.1">
    <property type="nucleotide sequence ID" value="XM_007316553.1"/>
</dbReference>
<dbReference type="SUPFAM" id="SSF53067">
    <property type="entry name" value="Actin-like ATPase domain"/>
    <property type="match status" value="4"/>
</dbReference>
<name>F8NSI7_SERL9</name>
<dbReference type="KEGG" id="sla:SERLADRAFT_447645"/>
<dbReference type="CDD" id="cd10170">
    <property type="entry name" value="ASKHA_NBD_HSP70"/>
    <property type="match status" value="2"/>
</dbReference>
<dbReference type="Gene3D" id="3.90.640.10">
    <property type="entry name" value="Actin, Chain A, domain 4"/>
    <property type="match status" value="1"/>
</dbReference>
<dbReference type="EMBL" id="GL945432">
    <property type="protein sequence ID" value="EGO26442.1"/>
    <property type="molecule type" value="Genomic_DNA"/>
</dbReference>
<proteinExistence type="predicted"/>
<dbReference type="InterPro" id="IPR043129">
    <property type="entry name" value="ATPase_NBD"/>
</dbReference>
<dbReference type="AlphaFoldDB" id="F8NSI7"/>
<dbReference type="PANTHER" id="PTHR14187:SF5">
    <property type="entry name" value="HEAT SHOCK 70 KDA PROTEIN 12A"/>
    <property type="match status" value="1"/>
</dbReference>
<accession>F8NSI7</accession>
<gene>
    <name evidence="1" type="ORF">SERLADRAFT_447645</name>
</gene>
<protein>
    <submittedName>
        <fullName evidence="1">Uncharacterized protein</fullName>
    </submittedName>
</protein>